<dbReference type="Proteomes" id="UP000321567">
    <property type="component" value="Unassembled WGS sequence"/>
</dbReference>
<accession>A0A512H4W7</accession>
<reference evidence="2 3" key="1">
    <citation type="submission" date="2019-07" db="EMBL/GenBank/DDBJ databases">
        <title>Whole genome shotgun sequence of Rhodospirillum oryzae NBRC 107573.</title>
        <authorList>
            <person name="Hosoyama A."/>
            <person name="Uohara A."/>
            <person name="Ohji S."/>
            <person name="Ichikawa N."/>
        </authorList>
    </citation>
    <scope>NUCLEOTIDE SEQUENCE [LARGE SCALE GENOMIC DNA]</scope>
    <source>
        <strain evidence="2 3">NBRC 107573</strain>
    </source>
</reference>
<name>A0A512H4W7_9PROT</name>
<evidence type="ECO:0000256" key="1">
    <source>
        <dbReference type="SAM" id="MobiDB-lite"/>
    </source>
</evidence>
<feature type="compositionally biased region" description="Gly residues" evidence="1">
    <location>
        <begin position="63"/>
        <end position="76"/>
    </location>
</feature>
<dbReference type="AlphaFoldDB" id="A0A512H4W7"/>
<dbReference type="EMBL" id="BJZO01000010">
    <property type="protein sequence ID" value="GEO80468.1"/>
    <property type="molecule type" value="Genomic_DNA"/>
</dbReference>
<feature type="region of interest" description="Disordered" evidence="1">
    <location>
        <begin position="1"/>
        <end position="35"/>
    </location>
</feature>
<evidence type="ECO:0000313" key="3">
    <source>
        <dbReference type="Proteomes" id="UP000321567"/>
    </source>
</evidence>
<gene>
    <name evidence="2" type="ORF">ROR02_05990</name>
</gene>
<protein>
    <submittedName>
        <fullName evidence="2">Uncharacterized protein</fullName>
    </submittedName>
</protein>
<evidence type="ECO:0000313" key="2">
    <source>
        <dbReference type="EMBL" id="GEO80468.1"/>
    </source>
</evidence>
<proteinExistence type="predicted"/>
<feature type="region of interest" description="Disordered" evidence="1">
    <location>
        <begin position="63"/>
        <end position="82"/>
    </location>
</feature>
<keyword evidence="3" id="KW-1185">Reference proteome</keyword>
<comment type="caution">
    <text evidence="2">The sequence shown here is derived from an EMBL/GenBank/DDBJ whole genome shotgun (WGS) entry which is preliminary data.</text>
</comment>
<organism evidence="2 3">
    <name type="scientific">Pararhodospirillum oryzae</name>
    <dbReference type="NCBI Taxonomy" id="478448"/>
    <lineage>
        <taxon>Bacteria</taxon>
        <taxon>Pseudomonadati</taxon>
        <taxon>Pseudomonadota</taxon>
        <taxon>Alphaproteobacteria</taxon>
        <taxon>Rhodospirillales</taxon>
        <taxon>Rhodospirillaceae</taxon>
        <taxon>Pararhodospirillum</taxon>
    </lineage>
</organism>
<sequence length="109" mass="11477">MGQGRPMATVPVQAEQNERRIKGKRAKGADGHPNGAAIVGKGCYNGHSGSETTQRLAERNGIKGHGGGSCSEGWGGKPDRTRGRTEHLSVVIVQGQALFPLENQGKALY</sequence>